<organism evidence="1 2">
    <name type="scientific">Zavarzinia aquatilis</name>
    <dbReference type="NCBI Taxonomy" id="2211142"/>
    <lineage>
        <taxon>Bacteria</taxon>
        <taxon>Pseudomonadati</taxon>
        <taxon>Pseudomonadota</taxon>
        <taxon>Alphaproteobacteria</taxon>
        <taxon>Rhodospirillales</taxon>
        <taxon>Zavarziniaceae</taxon>
        <taxon>Zavarzinia</taxon>
    </lineage>
</organism>
<dbReference type="AlphaFoldDB" id="A0A317EEB3"/>
<gene>
    <name evidence="1" type="ORF">DKG74_07250</name>
</gene>
<dbReference type="Proteomes" id="UP000245461">
    <property type="component" value="Unassembled WGS sequence"/>
</dbReference>
<evidence type="ECO:0000313" key="1">
    <source>
        <dbReference type="EMBL" id="PWR24594.1"/>
    </source>
</evidence>
<dbReference type="EMBL" id="QGLE01000003">
    <property type="protein sequence ID" value="PWR24594.1"/>
    <property type="molecule type" value="Genomic_DNA"/>
</dbReference>
<comment type="caution">
    <text evidence="1">The sequence shown here is derived from an EMBL/GenBank/DDBJ whole genome shotgun (WGS) entry which is preliminary data.</text>
</comment>
<accession>A0A317EEB3</accession>
<evidence type="ECO:0000313" key="2">
    <source>
        <dbReference type="Proteomes" id="UP000245461"/>
    </source>
</evidence>
<protein>
    <submittedName>
        <fullName evidence="1">Uncharacterized protein</fullName>
    </submittedName>
</protein>
<name>A0A317EEB3_9PROT</name>
<reference evidence="1 2" key="1">
    <citation type="submission" date="2018-05" db="EMBL/GenBank/DDBJ databases">
        <title>Zavarzinia sp. HR-AS.</title>
        <authorList>
            <person name="Lee Y."/>
            <person name="Jeon C.O."/>
        </authorList>
    </citation>
    <scope>NUCLEOTIDE SEQUENCE [LARGE SCALE GENOMIC DNA]</scope>
    <source>
        <strain evidence="1 2">HR-AS</strain>
    </source>
</reference>
<sequence length="102" mass="11286">MEPAETGDKIMTDPRIARAEQIAKALTGYRTEDVGRGCWVYDAKVWAKGSKVRVYLDKRYVDREGNIEARVFGGGNIDLIPGGIVYAIKDDANAIRRAVEAI</sequence>
<keyword evidence="2" id="KW-1185">Reference proteome</keyword>
<proteinExistence type="predicted"/>